<dbReference type="AlphaFoldDB" id="Q1JVL7"/>
<dbReference type="EMBL" id="AAEW02000036">
    <property type="protein sequence ID" value="EAT14279.1"/>
    <property type="molecule type" value="Genomic_DNA"/>
</dbReference>
<dbReference type="SMART" id="SM00062">
    <property type="entry name" value="PBPb"/>
    <property type="match status" value="1"/>
</dbReference>
<evidence type="ECO:0000259" key="5">
    <source>
        <dbReference type="PROSITE" id="PS50887"/>
    </source>
</evidence>
<dbReference type="Pfam" id="PF09084">
    <property type="entry name" value="NMT1"/>
    <property type="match status" value="1"/>
</dbReference>
<dbReference type="Proteomes" id="UP000005695">
    <property type="component" value="Unassembled WGS sequence"/>
</dbReference>
<keyword evidence="3" id="KW-1133">Transmembrane helix</keyword>
<dbReference type="SUPFAM" id="SSF55073">
    <property type="entry name" value="Nucleotide cyclase"/>
    <property type="match status" value="1"/>
</dbReference>
<proteinExistence type="predicted"/>
<dbReference type="CDD" id="cd01949">
    <property type="entry name" value="GGDEF"/>
    <property type="match status" value="1"/>
</dbReference>
<evidence type="ECO:0000256" key="4">
    <source>
        <dbReference type="SAM" id="SignalP"/>
    </source>
</evidence>
<keyword evidence="4" id="KW-0732">Signal</keyword>
<evidence type="ECO:0000313" key="6">
    <source>
        <dbReference type="EMBL" id="EAT14279.1"/>
    </source>
</evidence>
<dbReference type="NCBIfam" id="TIGR00254">
    <property type="entry name" value="GGDEF"/>
    <property type="match status" value="1"/>
</dbReference>
<feature type="transmembrane region" description="Helical" evidence="3">
    <location>
        <begin position="569"/>
        <end position="589"/>
    </location>
</feature>
<feature type="chain" id="PRO_5004192210" description="diguanylate cyclase" evidence="4">
    <location>
        <begin position="24"/>
        <end position="762"/>
    </location>
</feature>
<gene>
    <name evidence="6" type="ORF">Dace_0139</name>
</gene>
<dbReference type="Gene3D" id="3.30.70.270">
    <property type="match status" value="1"/>
</dbReference>
<evidence type="ECO:0000256" key="1">
    <source>
        <dbReference type="ARBA" id="ARBA00012528"/>
    </source>
</evidence>
<evidence type="ECO:0000256" key="2">
    <source>
        <dbReference type="ARBA" id="ARBA00034247"/>
    </source>
</evidence>
<feature type="domain" description="GGDEF" evidence="5">
    <location>
        <begin position="632"/>
        <end position="761"/>
    </location>
</feature>
<evidence type="ECO:0000256" key="3">
    <source>
        <dbReference type="SAM" id="Phobius"/>
    </source>
</evidence>
<dbReference type="SMART" id="SM00267">
    <property type="entry name" value="GGDEF"/>
    <property type="match status" value="1"/>
</dbReference>
<dbReference type="CDD" id="cd13708">
    <property type="entry name" value="PBP2_BvgS_like_1"/>
    <property type="match status" value="1"/>
</dbReference>
<feature type="signal peptide" evidence="4">
    <location>
        <begin position="1"/>
        <end position="23"/>
    </location>
</feature>
<name>Q1JVL7_DESA6</name>
<accession>Q1JVL7</accession>
<dbReference type="EC" id="2.7.7.65" evidence="1"/>
<sequence>MPVRSFILLLVTALLIVPSPVRAKQTVLEQVVVQLDWKYQFQYAGFIMAREKGFYAKQGLDVSLLEYQPGTNIVHEVLSRNVNYGMHNSSLIVEEKEILPIVLLASYFQRSPLVFVTQPNIKTPADLRGKVIMGTSDELKYSSLALLLSHYNISPQNTSITAEKFSIDDFIDGKVDAMSAFLSNQIYELNQRKVAYNIINPADYGFIMSAANLFTSQEEALKHTGRTRRFLQATNKGWHYAFDHPEETIQIIHNKYAPQKPLDALRFEANVTRELFLLDLYPIGTIKPELTSLTYKQLLSRNIIDSHAPLPAYQFDDVIEKHNQNTAFTTREQQFLDKKKVIRVCVDPEWMPFEGLINGKHYGISADYLSLFQEKLPIPLEVLETSSWQESLDAAKARRCDIFSLAARTPERSTYMDFTHPYVTLPVVIATTMDKIFIDDIGDIIDQPIGVVKGYAIGEQLRAKYPNANIVEVNSISDGLERVESGELYCYVDNLMVIAEQIQKEFTSVIKISGRVDDKVALAIGTRNDQPELLSIFDKLIHTVTPEQEQEIYNRWSSVKQEMGFNYTLFWKIFGVLAFIAGVFSVHYYQLRKYNQRLLVLSETDKLTGLANRLKLDKMLLEQEQLFVRYQIPCGVIIFDIDHFKTVNDTYGHPVGDQVLKEIAQLIRENIRVTDHVGRWGGEEFLIIAPSSNREETEQLADKLLSALRNHQFDQVGTVTASFGVCALRHELSASKVLSLADKALYQAKAEGRNRVISCVSE</sequence>
<dbReference type="InterPro" id="IPR050469">
    <property type="entry name" value="Diguanylate_Cyclase"/>
</dbReference>
<dbReference type="RefSeq" id="WP_006003084.1">
    <property type="nucleotide sequence ID" value="NZ_AAEW02000036.1"/>
</dbReference>
<dbReference type="InterPro" id="IPR000160">
    <property type="entry name" value="GGDEF_dom"/>
</dbReference>
<dbReference type="PANTHER" id="PTHR45138">
    <property type="entry name" value="REGULATORY COMPONENTS OF SENSORY TRANSDUCTION SYSTEM"/>
    <property type="match status" value="1"/>
</dbReference>
<dbReference type="GO" id="GO:1902201">
    <property type="term" value="P:negative regulation of bacterial-type flagellum-dependent cell motility"/>
    <property type="evidence" value="ECO:0007669"/>
    <property type="project" value="TreeGrafter"/>
</dbReference>
<dbReference type="FunFam" id="3.30.70.270:FF:000001">
    <property type="entry name" value="Diguanylate cyclase domain protein"/>
    <property type="match status" value="1"/>
</dbReference>
<dbReference type="SUPFAM" id="SSF53850">
    <property type="entry name" value="Periplasmic binding protein-like II"/>
    <property type="match status" value="2"/>
</dbReference>
<dbReference type="Gene3D" id="3.40.190.10">
    <property type="entry name" value="Periplasmic binding protein-like II"/>
    <property type="match status" value="4"/>
</dbReference>
<protein>
    <recommendedName>
        <fullName evidence="1">diguanylate cyclase</fullName>
        <ecNumber evidence="1">2.7.7.65</ecNumber>
    </recommendedName>
</protein>
<keyword evidence="7" id="KW-1185">Reference proteome</keyword>
<dbReference type="GO" id="GO:0043709">
    <property type="term" value="P:cell adhesion involved in single-species biofilm formation"/>
    <property type="evidence" value="ECO:0007669"/>
    <property type="project" value="TreeGrafter"/>
</dbReference>
<dbReference type="Pfam" id="PF00990">
    <property type="entry name" value="GGDEF"/>
    <property type="match status" value="1"/>
</dbReference>
<dbReference type="InterPro" id="IPR043128">
    <property type="entry name" value="Rev_trsase/Diguanyl_cyclase"/>
</dbReference>
<dbReference type="PANTHER" id="PTHR45138:SF9">
    <property type="entry name" value="DIGUANYLATE CYCLASE DGCM-RELATED"/>
    <property type="match status" value="1"/>
</dbReference>
<dbReference type="PROSITE" id="PS50887">
    <property type="entry name" value="GGDEF"/>
    <property type="match status" value="1"/>
</dbReference>
<reference evidence="6" key="1">
    <citation type="submission" date="2006-05" db="EMBL/GenBank/DDBJ databases">
        <title>Annotation of the draft genome assembly of Desulfuromonas acetoxidans DSM 684.</title>
        <authorList>
            <consortium name="US DOE Joint Genome Institute (JGI-ORNL)"/>
            <person name="Larimer F."/>
            <person name="Land M."/>
            <person name="Hauser L."/>
        </authorList>
    </citation>
    <scope>NUCLEOTIDE SEQUENCE [LARGE SCALE GENOMIC DNA]</scope>
    <source>
        <strain evidence="6">DSM 684</strain>
    </source>
</reference>
<comment type="catalytic activity">
    <reaction evidence="2">
        <text>2 GTP = 3',3'-c-di-GMP + 2 diphosphate</text>
        <dbReference type="Rhea" id="RHEA:24898"/>
        <dbReference type="ChEBI" id="CHEBI:33019"/>
        <dbReference type="ChEBI" id="CHEBI:37565"/>
        <dbReference type="ChEBI" id="CHEBI:58805"/>
        <dbReference type="EC" id="2.7.7.65"/>
    </reaction>
</comment>
<reference evidence="6" key="2">
    <citation type="submission" date="2006-05" db="EMBL/GenBank/DDBJ databases">
        <title>Sequencing of the draft genome and assembly of Desulfuromonas acetoxidans DSM 684.</title>
        <authorList>
            <consortium name="US DOE Joint Genome Institute (JGI-PGF)"/>
            <person name="Copeland A."/>
            <person name="Lucas S."/>
            <person name="Lapidus A."/>
            <person name="Barry K."/>
            <person name="Detter J.C."/>
            <person name="Glavina del Rio T."/>
            <person name="Hammon N."/>
            <person name="Israni S."/>
            <person name="Dalin E."/>
            <person name="Tice H."/>
            <person name="Bruce D."/>
            <person name="Pitluck S."/>
            <person name="Richardson P."/>
        </authorList>
    </citation>
    <scope>NUCLEOTIDE SEQUENCE [LARGE SCALE GENOMIC DNA]</scope>
    <source>
        <strain evidence="6">DSM 684</strain>
    </source>
</reference>
<dbReference type="InterPro" id="IPR015168">
    <property type="entry name" value="SsuA/THI5"/>
</dbReference>
<dbReference type="Pfam" id="PF00497">
    <property type="entry name" value="SBP_bac_3"/>
    <property type="match status" value="1"/>
</dbReference>
<dbReference type="InterPro" id="IPR001638">
    <property type="entry name" value="Solute-binding_3/MltF_N"/>
</dbReference>
<evidence type="ECO:0000313" key="7">
    <source>
        <dbReference type="Proteomes" id="UP000005695"/>
    </source>
</evidence>
<dbReference type="GO" id="GO:0052621">
    <property type="term" value="F:diguanylate cyclase activity"/>
    <property type="evidence" value="ECO:0007669"/>
    <property type="project" value="UniProtKB-EC"/>
</dbReference>
<dbReference type="InterPro" id="IPR029787">
    <property type="entry name" value="Nucleotide_cyclase"/>
</dbReference>
<keyword evidence="3" id="KW-0472">Membrane</keyword>
<comment type="caution">
    <text evidence="6">The sequence shown here is derived from an EMBL/GenBank/DDBJ whole genome shotgun (WGS) entry which is preliminary data.</text>
</comment>
<dbReference type="GO" id="GO:0005886">
    <property type="term" value="C:plasma membrane"/>
    <property type="evidence" value="ECO:0007669"/>
    <property type="project" value="TreeGrafter"/>
</dbReference>
<dbReference type="OrthoDB" id="9813903at2"/>
<organism evidence="6 7">
    <name type="scientific">Desulfuromonas acetoxidans (strain DSM 684 / 11070)</name>
    <dbReference type="NCBI Taxonomy" id="281689"/>
    <lineage>
        <taxon>Bacteria</taxon>
        <taxon>Pseudomonadati</taxon>
        <taxon>Thermodesulfobacteriota</taxon>
        <taxon>Desulfuromonadia</taxon>
        <taxon>Desulfuromonadales</taxon>
        <taxon>Desulfuromonadaceae</taxon>
        <taxon>Desulfuromonas</taxon>
    </lineage>
</organism>
<keyword evidence="3" id="KW-0812">Transmembrane</keyword>